<gene>
    <name evidence="9" type="ORF">PVVCY_1404270</name>
</gene>
<reference evidence="9 10" key="1">
    <citation type="submission" date="2019-01" db="EMBL/GenBank/DDBJ databases">
        <authorList>
            <person name="Ramaprasad A."/>
        </authorList>
    </citation>
    <scope>NUCLEOTIDE SEQUENCE [LARGE SCALE GENOMIC DNA]</scope>
</reference>
<dbReference type="InterPro" id="IPR026825">
    <property type="entry name" value="Vac14"/>
</dbReference>
<sequence length="1364" mass="160913">MFLNIIKGLEKNDDKENIININTQKLLGDKTYEKRKKGAQEIAEDIKLLLLKEEAEEQEQINILLNKNNNEENNINECKKISESEINIISKLNGKNDIDINNEYYFTSYNDNLKTNDEGNKENDTGKNKDQIKSTNKHNVKWDDKDPNSFGIINEGTEQTDKDEDNREKSQIVNRDETSTYVENEDEQSKAIQDKKENAHKDLNEEKYILGAEIIKKLLLDKCKENCDIDIKIAKPNGINDYIRNSIKGNNKEEDENDIQNDSNEKNKKNKKSLNTILYEHEIYFDHLNKKYQNKKIMEILYFLDEKFIKSINSSERCGGLISLAFISISLENKIKYYFSEILKIIMSCINDSDPKVRYYVCESLYNLCKVSKNIAFNNIEEIFNCLYRIFSDTCPNVKTGGAFLDNLLKDMTCSYNNIFNIYKIVYTLKDNIYIENTNARQLIISWLFFLQNIPTIDVFEYFHFFIRDLFLMLSDENKDIQKQANQCLDLYMDKIVTSNYEQCKMFFKHIIPIFLEFSRHKNPTIKHKCLLWIYHFINILNIHFYNIFKSPKKNSFFMIEILKKIIWSTSDVSFDIHYTARKCNELLIKFLKFSTLEYSLLITELVCSIIKTKIENTHSQFQNQKSLLLQYNDQMDKQKSNNSNQSDVKYIPDKKQSAYINILENKNEQFFNNITVSERKNVQNTSKLTYTLSDNTFINKQLSIDKGSTKYDLNTNENDDFQSVNKYKLQNDDSLSRTKSEDINEKESNATHINNTNFKDGINASGTVNDTNLSENQNKIQTNNFEKNNNERNRQTNSKRRDRSQSICSSVMNDSIDGSKFYCINGQDKWEDEEEKVENNNTELLEDEIKNSFINKKNDTTNNLETNQNKQSNVNDEKGHNYNLGFMYKHERLLNELKEKKIVLKDGKKMESYYINKIIKKKKKDNNDEHSMNASDSSNSYDDNLFYDNLEKRNIYPIIMCLQWLTEMLVYKSNEIKSYYNKIIDCVFLCLKNEDNKVLVLTLTVISAMCSTVENKFSFYENISRNFIDLFKQDESLLIRKGKEIIQHMSRCLNNKKFFAYLCYLLIYETDYIFVNKIVQVLNWVLLTSNETKYLRNSLLFQKDNYPLFSIILIAWFSNSLCAISFLLWLQKYELAYFICSYLTLLDINSDFFHQLDNFIFLFESPVFSKQRLHLIYPKNYPFLIKSLMILSLMLPLNTSNNILQKRLQISQLSMLTNNEQVSTFFDTHNHNTNYNTGNKIENQLPPDSTKDINKNNEQSSQNENVKPQYNNQNSVELNELFSLENDEIIKEHSIIEKTQAEKMSEEQQWNTKYANLLNNIKNHLLNQDHSNNNTFDENKEGNEFINIFKAILKKHSLIKYYK</sequence>
<dbReference type="Pfam" id="PF12755">
    <property type="entry name" value="Vac14_Fab1_bd"/>
    <property type="match status" value="1"/>
</dbReference>
<dbReference type="Gene3D" id="1.25.10.10">
    <property type="entry name" value="Leucine-rich Repeat Variant"/>
    <property type="match status" value="2"/>
</dbReference>
<proteinExistence type="inferred from homology"/>
<comment type="similarity">
    <text evidence="2">Belongs to the VAC14 family.</text>
</comment>
<keyword evidence="4 7" id="KW-0472">Membrane</keyword>
<evidence type="ECO:0000313" key="9">
    <source>
        <dbReference type="EMBL" id="VEV59182.1"/>
    </source>
</evidence>
<dbReference type="VEuPathDB" id="PlasmoDB:PVVCY_1404270"/>
<dbReference type="InterPro" id="IPR011989">
    <property type="entry name" value="ARM-like"/>
</dbReference>
<feature type="compositionally biased region" description="Low complexity" evidence="6">
    <location>
        <begin position="779"/>
        <end position="788"/>
    </location>
</feature>
<evidence type="ECO:0000256" key="7">
    <source>
        <dbReference type="SAM" id="Phobius"/>
    </source>
</evidence>
<feature type="region of interest" description="Disordered" evidence="6">
    <location>
        <begin position="113"/>
        <end position="198"/>
    </location>
</feature>
<evidence type="ECO:0000313" key="10">
    <source>
        <dbReference type="Proteomes" id="UP000290582"/>
    </source>
</evidence>
<dbReference type="GO" id="GO:0010008">
    <property type="term" value="C:endosome membrane"/>
    <property type="evidence" value="ECO:0007669"/>
    <property type="project" value="TreeGrafter"/>
</dbReference>
<dbReference type="PANTHER" id="PTHR16023:SF0">
    <property type="entry name" value="PROTEIN VAC14 HOMOLOG"/>
    <property type="match status" value="1"/>
</dbReference>
<feature type="compositionally biased region" description="Basic and acidic residues" evidence="6">
    <location>
        <begin position="187"/>
        <end position="198"/>
    </location>
</feature>
<evidence type="ECO:0000256" key="1">
    <source>
        <dbReference type="ARBA" id="ARBA00004308"/>
    </source>
</evidence>
<dbReference type="EMBL" id="LR215070">
    <property type="protein sequence ID" value="VEV59182.1"/>
    <property type="molecule type" value="Genomic_DNA"/>
</dbReference>
<dbReference type="InterPro" id="IPR016024">
    <property type="entry name" value="ARM-type_fold"/>
</dbReference>
<dbReference type="GO" id="GO:0070772">
    <property type="term" value="C:PAS complex"/>
    <property type="evidence" value="ECO:0007669"/>
    <property type="project" value="InterPro"/>
</dbReference>
<feature type="domain" description="Vacuolar protein 14 C-terminal Fig4-binding" evidence="8">
    <location>
        <begin position="1037"/>
        <end position="1211"/>
    </location>
</feature>
<dbReference type="OrthoDB" id="5574975at2759"/>
<dbReference type="Pfam" id="PF11916">
    <property type="entry name" value="Vac14_Fig4_bd"/>
    <property type="match status" value="1"/>
</dbReference>
<evidence type="ECO:0000256" key="5">
    <source>
        <dbReference type="SAM" id="Coils"/>
    </source>
</evidence>
<comment type="subcellular location">
    <subcellularLocation>
        <location evidence="1">Endomembrane system</location>
    </subcellularLocation>
</comment>
<dbReference type="PANTHER" id="PTHR16023">
    <property type="entry name" value="TAX1 BINDING PROTEIN-RELATED"/>
    <property type="match status" value="1"/>
</dbReference>
<feature type="compositionally biased region" description="Polar residues" evidence="6">
    <location>
        <begin position="751"/>
        <end position="778"/>
    </location>
</feature>
<feature type="compositionally biased region" description="Basic and acidic residues" evidence="6">
    <location>
        <begin position="114"/>
        <end position="132"/>
    </location>
</feature>
<feature type="region of interest" description="Disordered" evidence="6">
    <location>
        <begin position="725"/>
        <end position="807"/>
    </location>
</feature>
<accession>A0A449C0J6</accession>
<name>A0A449C0J6_PLAVN</name>
<feature type="transmembrane region" description="Helical" evidence="7">
    <location>
        <begin position="1059"/>
        <end position="1087"/>
    </location>
</feature>
<feature type="region of interest" description="Disordered" evidence="6">
    <location>
        <begin position="249"/>
        <end position="268"/>
    </location>
</feature>
<dbReference type="RefSeq" id="XP_008622827.2">
    <property type="nucleotide sequence ID" value="XM_008624605.2"/>
</dbReference>
<dbReference type="KEGG" id="pvv:PVVCY_1404270"/>
<organism evidence="9 10">
    <name type="scientific">Plasmodium vinckei vinckei</name>
    <dbReference type="NCBI Taxonomy" id="54757"/>
    <lineage>
        <taxon>Eukaryota</taxon>
        <taxon>Sar</taxon>
        <taxon>Alveolata</taxon>
        <taxon>Apicomplexa</taxon>
        <taxon>Aconoidasida</taxon>
        <taxon>Haemosporida</taxon>
        <taxon>Plasmodiidae</taxon>
        <taxon>Plasmodium</taxon>
        <taxon>Plasmodium (Vinckeia)</taxon>
    </lineage>
</organism>
<keyword evidence="7" id="KW-1133">Transmembrane helix</keyword>
<feature type="region of interest" description="Disordered" evidence="6">
    <location>
        <begin position="1234"/>
        <end position="1273"/>
    </location>
</feature>
<evidence type="ECO:0000256" key="3">
    <source>
        <dbReference type="ARBA" id="ARBA00022737"/>
    </source>
</evidence>
<dbReference type="GO" id="GO:0006661">
    <property type="term" value="P:phosphatidylinositol biosynthetic process"/>
    <property type="evidence" value="ECO:0007669"/>
    <property type="project" value="InterPro"/>
</dbReference>
<protein>
    <submittedName>
        <fullName evidence="9">VAC14 domain-containing protein, putative</fullName>
    </submittedName>
</protein>
<evidence type="ECO:0000256" key="4">
    <source>
        <dbReference type="ARBA" id="ARBA00023136"/>
    </source>
</evidence>
<dbReference type="InterPro" id="IPR021841">
    <property type="entry name" value="VAC14_Fig4p-bd"/>
</dbReference>
<feature type="compositionally biased region" description="Basic and acidic residues" evidence="6">
    <location>
        <begin position="730"/>
        <end position="750"/>
    </location>
</feature>
<keyword evidence="3" id="KW-0677">Repeat</keyword>
<feature type="compositionally biased region" description="Basic and acidic residues" evidence="6">
    <location>
        <begin position="164"/>
        <end position="178"/>
    </location>
</feature>
<keyword evidence="5" id="KW-0175">Coiled coil</keyword>
<feature type="transmembrane region" description="Helical" evidence="7">
    <location>
        <begin position="1107"/>
        <end position="1131"/>
    </location>
</feature>
<keyword evidence="7" id="KW-0812">Transmembrane</keyword>
<evidence type="ECO:0000256" key="6">
    <source>
        <dbReference type="SAM" id="MobiDB-lite"/>
    </source>
</evidence>
<evidence type="ECO:0000256" key="2">
    <source>
        <dbReference type="ARBA" id="ARBA00010225"/>
    </source>
</evidence>
<feature type="compositionally biased region" description="Low complexity" evidence="6">
    <location>
        <begin position="1257"/>
        <end position="1268"/>
    </location>
</feature>
<dbReference type="Proteomes" id="UP000290582">
    <property type="component" value="Chromosome PVVCY_14"/>
</dbReference>
<feature type="compositionally biased region" description="Polar residues" evidence="6">
    <location>
        <begin position="857"/>
        <end position="875"/>
    </location>
</feature>
<feature type="region of interest" description="Disordered" evidence="6">
    <location>
        <begin position="857"/>
        <end position="879"/>
    </location>
</feature>
<dbReference type="GeneID" id="19959129"/>
<evidence type="ECO:0000259" key="8">
    <source>
        <dbReference type="Pfam" id="PF11916"/>
    </source>
</evidence>
<dbReference type="SUPFAM" id="SSF48371">
    <property type="entry name" value="ARM repeat"/>
    <property type="match status" value="1"/>
</dbReference>
<feature type="coiled-coil region" evidence="5">
    <location>
        <begin position="54"/>
        <end position="81"/>
    </location>
</feature>